<feature type="region of interest" description="Disordered" evidence="1">
    <location>
        <begin position="109"/>
        <end position="144"/>
    </location>
</feature>
<accession>A0A2Z6MLJ6</accession>
<evidence type="ECO:0000313" key="2">
    <source>
        <dbReference type="EMBL" id="GAU32351.1"/>
    </source>
</evidence>
<dbReference type="Proteomes" id="UP000242715">
    <property type="component" value="Unassembled WGS sequence"/>
</dbReference>
<name>A0A2Z6MLJ6_TRISU</name>
<gene>
    <name evidence="2" type="ORF">TSUD_43930</name>
</gene>
<dbReference type="PANTHER" id="PTHR34802">
    <property type="entry name" value="CHORISMATE SYNTHASE"/>
    <property type="match status" value="1"/>
</dbReference>
<sequence>MFQENQYSALLAPSTSDCYIEDPSERSRISYTRKFLLSLAKVGDHRTLKLQREIRLKMSCVFENSAGLLPSPYCDQDSVCNQENRQDSAPKALDNVNFLHKSNEPYLPPCRNKALSSSSGDSNGSLSDNISGSSGCTSQEQAEPMIPDVQIQQKSELKSSNISLEDCSTCIPGLILPDEDSLITYDGPIWSCEAEIPDVIDSLMSTPDESNQSEDDFGRDQQDHNRFLRSSTDPAVYSLLSHHCPCHKIYQHSPLYDHGELKRFGLGAGESMFQQGKMQPQLPAFDKVASCKEKPNPMQNWFEYQGRIYGNSVNGHPDSHGAGNIDQVEVDKFADLEA</sequence>
<feature type="non-terminal residue" evidence="2">
    <location>
        <position position="338"/>
    </location>
</feature>
<organism evidence="2 3">
    <name type="scientific">Trifolium subterraneum</name>
    <name type="common">Subterranean clover</name>
    <dbReference type="NCBI Taxonomy" id="3900"/>
    <lineage>
        <taxon>Eukaryota</taxon>
        <taxon>Viridiplantae</taxon>
        <taxon>Streptophyta</taxon>
        <taxon>Embryophyta</taxon>
        <taxon>Tracheophyta</taxon>
        <taxon>Spermatophyta</taxon>
        <taxon>Magnoliopsida</taxon>
        <taxon>eudicotyledons</taxon>
        <taxon>Gunneridae</taxon>
        <taxon>Pentapetalae</taxon>
        <taxon>rosids</taxon>
        <taxon>fabids</taxon>
        <taxon>Fabales</taxon>
        <taxon>Fabaceae</taxon>
        <taxon>Papilionoideae</taxon>
        <taxon>50 kb inversion clade</taxon>
        <taxon>NPAAA clade</taxon>
        <taxon>Hologalegina</taxon>
        <taxon>IRL clade</taxon>
        <taxon>Trifolieae</taxon>
        <taxon>Trifolium</taxon>
    </lineage>
</organism>
<dbReference type="AlphaFoldDB" id="A0A2Z6MLJ6"/>
<reference evidence="3" key="1">
    <citation type="journal article" date="2017" name="Front. Plant Sci.">
        <title>Climate Clever Clovers: New Paradigm to Reduce the Environmental Footprint of Ruminants by Breeding Low Methanogenic Forages Utilizing Haplotype Variation.</title>
        <authorList>
            <person name="Kaur P."/>
            <person name="Appels R."/>
            <person name="Bayer P.E."/>
            <person name="Keeble-Gagnere G."/>
            <person name="Wang J."/>
            <person name="Hirakawa H."/>
            <person name="Shirasawa K."/>
            <person name="Vercoe P."/>
            <person name="Stefanova K."/>
            <person name="Durmic Z."/>
            <person name="Nichols P."/>
            <person name="Revell C."/>
            <person name="Isobe S.N."/>
            <person name="Edwards D."/>
            <person name="Erskine W."/>
        </authorList>
    </citation>
    <scope>NUCLEOTIDE SEQUENCE [LARGE SCALE GENOMIC DNA]</scope>
    <source>
        <strain evidence="3">cv. Daliak</strain>
    </source>
</reference>
<dbReference type="PANTHER" id="PTHR34802:SF1">
    <property type="entry name" value="CHORISMATE SYNTHASE"/>
    <property type="match status" value="1"/>
</dbReference>
<feature type="compositionally biased region" description="Low complexity" evidence="1">
    <location>
        <begin position="115"/>
        <end position="135"/>
    </location>
</feature>
<evidence type="ECO:0000313" key="3">
    <source>
        <dbReference type="Proteomes" id="UP000242715"/>
    </source>
</evidence>
<dbReference type="EMBL" id="DF973489">
    <property type="protein sequence ID" value="GAU32351.1"/>
    <property type="molecule type" value="Genomic_DNA"/>
</dbReference>
<dbReference type="OrthoDB" id="826428at2759"/>
<evidence type="ECO:0000256" key="1">
    <source>
        <dbReference type="SAM" id="MobiDB-lite"/>
    </source>
</evidence>
<proteinExistence type="predicted"/>
<keyword evidence="3" id="KW-1185">Reference proteome</keyword>
<protein>
    <submittedName>
        <fullName evidence="2">Uncharacterized protein</fullName>
    </submittedName>
</protein>